<accession>A0A420MVT6</accession>
<dbReference type="VEuPathDB" id="FungiDB:FOIG_11110"/>
<sequence length="262" mass="30819">MQPYWNLLLQRRLAWIRHNRDTANIDIQNLLPGPDGLPTCNNLSSEPEGFQPIPFNKDRASFLDLKLLFQPANRVWAQEHIVEHDTVERVTRILEERSTATHLVWDQVLDWLMNLDVTRDIKSLDLMERIMDATRVYTRDSNQLTYLARQPHCILEYKNFCRTSCVQTMCRIIGLDVDDKFTWLDQPFKHKRLVCREDHIRNIIQPAHQALSGKMDNQVEDIAGYVAERVGDLLEAEDNLALLRRLDHELVVMMHQVRKMQV</sequence>
<evidence type="ECO:0000313" key="2">
    <source>
        <dbReference type="Proteomes" id="UP000285084"/>
    </source>
</evidence>
<dbReference type="VEuPathDB" id="FungiDB:FOXG_01340"/>
<gene>
    <name evidence="1" type="ORF">BFJ69_g10376</name>
</gene>
<dbReference type="AlphaFoldDB" id="A0A420MVT6"/>
<reference evidence="1 2" key="1">
    <citation type="journal article" date="2018" name="Sci. Rep.">
        <title>Characterisation of pathogen-specific regions and novel effector candidates in Fusarium oxysporum f. sp. cepae.</title>
        <authorList>
            <person name="Armitage A.D."/>
            <person name="Taylor A."/>
            <person name="Sobczyk M.K."/>
            <person name="Baxter L."/>
            <person name="Greenfield B.P."/>
            <person name="Bates H.J."/>
            <person name="Wilson F."/>
            <person name="Jackson A.C."/>
            <person name="Ott S."/>
            <person name="Harrison R.J."/>
            <person name="Clarkson J.P."/>
        </authorList>
    </citation>
    <scope>NUCLEOTIDE SEQUENCE [LARGE SCALE GENOMIC DNA]</scope>
    <source>
        <strain evidence="1 2">Fo_A13</strain>
    </source>
</reference>
<name>A0A420MVT6_FUSOX</name>
<dbReference type="EMBL" id="MRCX01000103">
    <property type="protein sequence ID" value="RKK72113.1"/>
    <property type="molecule type" value="Genomic_DNA"/>
</dbReference>
<dbReference type="VEuPathDB" id="FungiDB:FOC4_g10014049"/>
<comment type="caution">
    <text evidence="1">The sequence shown here is derived from an EMBL/GenBank/DDBJ whole genome shotgun (WGS) entry which is preliminary data.</text>
</comment>
<dbReference type="VEuPathDB" id="FungiDB:FOMG_02176"/>
<evidence type="ECO:0000313" key="1">
    <source>
        <dbReference type="EMBL" id="RKK72113.1"/>
    </source>
</evidence>
<dbReference type="VEuPathDB" id="FungiDB:FOZG_02156"/>
<dbReference type="VEuPathDB" id="FungiDB:FOC1_g10000159"/>
<proteinExistence type="predicted"/>
<dbReference type="VEuPathDB" id="FungiDB:HZS61_001673"/>
<organism evidence="1 2">
    <name type="scientific">Fusarium oxysporum</name>
    <name type="common">Fusarium vascular wilt</name>
    <dbReference type="NCBI Taxonomy" id="5507"/>
    <lineage>
        <taxon>Eukaryota</taxon>
        <taxon>Fungi</taxon>
        <taxon>Dikarya</taxon>
        <taxon>Ascomycota</taxon>
        <taxon>Pezizomycotina</taxon>
        <taxon>Sordariomycetes</taxon>
        <taxon>Hypocreomycetidae</taxon>
        <taxon>Hypocreales</taxon>
        <taxon>Nectriaceae</taxon>
        <taxon>Fusarium</taxon>
        <taxon>Fusarium oxysporum species complex</taxon>
    </lineage>
</organism>
<protein>
    <submittedName>
        <fullName evidence="1">Uncharacterized protein</fullName>
    </submittedName>
</protein>
<dbReference type="Proteomes" id="UP000285084">
    <property type="component" value="Unassembled WGS sequence"/>
</dbReference>